<dbReference type="RefSeq" id="WP_126677532.1">
    <property type="nucleotide sequence ID" value="NZ_RYYU01000001.1"/>
</dbReference>
<accession>A0A432LJ96</accession>
<dbReference type="Proteomes" id="UP000278983">
    <property type="component" value="Unassembled WGS sequence"/>
</dbReference>
<dbReference type="InterPro" id="IPR011747">
    <property type="entry name" value="CHP02241"/>
</dbReference>
<evidence type="ECO:0000313" key="2">
    <source>
        <dbReference type="Proteomes" id="UP000278983"/>
    </source>
</evidence>
<dbReference type="GO" id="GO:0005198">
    <property type="term" value="F:structural molecule activity"/>
    <property type="evidence" value="ECO:0007669"/>
    <property type="project" value="InterPro"/>
</dbReference>
<dbReference type="EMBL" id="RYYU01000001">
    <property type="protein sequence ID" value="RUL58429.1"/>
    <property type="molecule type" value="Genomic_DNA"/>
</dbReference>
<name>A0A432LJ96_9BACT</name>
<dbReference type="NCBIfam" id="TIGR02241">
    <property type="entry name" value="conserved hypothetical phage tail region protein"/>
    <property type="match status" value="1"/>
</dbReference>
<reference evidence="1 2" key="1">
    <citation type="submission" date="2018-12" db="EMBL/GenBank/DDBJ databases">
        <title>Genome sequencing of Prevotella sp. KCOM 3155 (= JS262).</title>
        <authorList>
            <person name="Kook J.-K."/>
            <person name="Park S.-N."/>
            <person name="Lim Y.K."/>
        </authorList>
    </citation>
    <scope>NUCLEOTIDE SEQUENCE [LARGE SCALE GENOMIC DNA]</scope>
    <source>
        <strain evidence="1 2">KCOM 3155</strain>
    </source>
</reference>
<proteinExistence type="predicted"/>
<protein>
    <submittedName>
        <fullName evidence="1">Phage tail protein</fullName>
    </submittedName>
</protein>
<comment type="caution">
    <text evidence="1">The sequence shown here is derived from an EMBL/GenBank/DDBJ whole genome shotgun (WGS) entry which is preliminary data.</text>
</comment>
<dbReference type="PANTHER" id="PTHR38009">
    <property type="entry name" value="CONSERVED HYPOTHETICAL PHAGE TAIL PROTEIN"/>
    <property type="match status" value="1"/>
</dbReference>
<dbReference type="Pfam" id="PF06841">
    <property type="entry name" value="Phage_T4_gp19"/>
    <property type="match status" value="1"/>
</dbReference>
<keyword evidence="2" id="KW-1185">Reference proteome</keyword>
<dbReference type="AlphaFoldDB" id="A0A432LJ96"/>
<sequence length="150" mass="17104">MEENSYPLPSFHFEVKWSNEDKESVAFSEVSGLSAEQNVIEYRAGNSKEYALIKMPGLKKYGNITLKRGALPKDNALFEWFNKAQLNTTERRNVVISLLDEKHEPVITWKLQNAFPVKIDNANYNSTANEVLLESIELAVESVSVERPKK</sequence>
<organism evidence="1 2">
    <name type="scientific">Prevotella koreensis</name>
    <dbReference type="NCBI Taxonomy" id="2490854"/>
    <lineage>
        <taxon>Bacteria</taxon>
        <taxon>Pseudomonadati</taxon>
        <taxon>Bacteroidota</taxon>
        <taxon>Bacteroidia</taxon>
        <taxon>Bacteroidales</taxon>
        <taxon>Prevotellaceae</taxon>
        <taxon>Prevotella</taxon>
    </lineage>
</organism>
<dbReference type="PANTHER" id="PTHR38009:SF1">
    <property type="entry name" value="CONSERVED HYPOTHETICAL PHAGE TAIL PROTEIN"/>
    <property type="match status" value="1"/>
</dbReference>
<dbReference type="InterPro" id="IPR010667">
    <property type="entry name" value="Phage_T4_Gp19"/>
</dbReference>
<evidence type="ECO:0000313" key="1">
    <source>
        <dbReference type="EMBL" id="RUL58429.1"/>
    </source>
</evidence>
<dbReference type="OrthoDB" id="73314at2"/>
<gene>
    <name evidence="1" type="ORF">EHV08_00685</name>
</gene>